<keyword evidence="3" id="KW-1185">Reference proteome</keyword>
<dbReference type="SUPFAM" id="SSF51445">
    <property type="entry name" value="(Trans)glycosidases"/>
    <property type="match status" value="1"/>
</dbReference>
<feature type="signal peptide" evidence="1">
    <location>
        <begin position="1"/>
        <end position="22"/>
    </location>
</feature>
<gene>
    <name evidence="2" type="ORF">LB452_04620</name>
</gene>
<evidence type="ECO:0000313" key="2">
    <source>
        <dbReference type="EMBL" id="MBZ9778200.1"/>
    </source>
</evidence>
<protein>
    <submittedName>
        <fullName evidence="2">Glycoside hydrolase</fullName>
    </submittedName>
</protein>
<dbReference type="EMBL" id="JAIQZE010000003">
    <property type="protein sequence ID" value="MBZ9778200.1"/>
    <property type="molecule type" value="Genomic_DNA"/>
</dbReference>
<evidence type="ECO:0000256" key="1">
    <source>
        <dbReference type="SAM" id="SignalP"/>
    </source>
</evidence>
<keyword evidence="1" id="KW-0732">Signal</keyword>
<sequence>MKFSRLYLVIFFLLNNFLLVFAQDKSTTKINGMTMVASKTTITDANAKDLRDIGSNYIAVMPYAFMPRAEKAQLYFDTKRQWTGETLTGIESDVKTLQAVGLKVMIKPHIWIGSGAFTGSIAMTSEIDWIQFEENYKAYILTFASIAEKNKVSLFCLGTELNSFVSERPEFWCKLIEEVKSIYSGKLTYAENWDKYEDVIFWDSLDYIGIDAYFPISENKTPSVEKVNFAWHGLKATLKSFSKDYNSKILFTEYGYRSIDFAGKEPWDSSRKEVSGNETAQLNLLKGLHESIWDEDWFAGGFLWKWFPNYNSDSYRHKNRFTIQGKISESYFKSF</sequence>
<proteinExistence type="predicted"/>
<feature type="chain" id="PRO_5045876557" evidence="1">
    <location>
        <begin position="23"/>
        <end position="335"/>
    </location>
</feature>
<dbReference type="Proteomes" id="UP001199314">
    <property type="component" value="Unassembled WGS sequence"/>
</dbReference>
<dbReference type="RefSeq" id="WP_224460555.1">
    <property type="nucleotide sequence ID" value="NZ_JAIQZE010000003.1"/>
</dbReference>
<reference evidence="3" key="1">
    <citation type="submission" date="2023-07" db="EMBL/GenBank/DDBJ databases">
        <title>Novel species isolated from saline lakes on Tibetan Plateau.</title>
        <authorList>
            <person name="Lu H."/>
        </authorList>
    </citation>
    <scope>NUCLEOTIDE SEQUENCE [LARGE SCALE GENOMIC DNA]</scope>
    <source>
        <strain evidence="3">CAK8W</strain>
    </source>
</reference>
<dbReference type="GO" id="GO:0016787">
    <property type="term" value="F:hydrolase activity"/>
    <property type="evidence" value="ECO:0007669"/>
    <property type="project" value="UniProtKB-KW"/>
</dbReference>
<dbReference type="Gene3D" id="3.20.20.80">
    <property type="entry name" value="Glycosidases"/>
    <property type="match status" value="1"/>
</dbReference>
<dbReference type="CDD" id="cd19608">
    <property type="entry name" value="GH113_mannanase-like"/>
    <property type="match status" value="1"/>
</dbReference>
<name>A0ABS7XGV0_9FLAO</name>
<dbReference type="InterPro" id="IPR055151">
    <property type="entry name" value="GH113"/>
</dbReference>
<organism evidence="2 3">
    <name type="scientific">Psychroflexus longus</name>
    <dbReference type="NCBI Taxonomy" id="2873596"/>
    <lineage>
        <taxon>Bacteria</taxon>
        <taxon>Pseudomonadati</taxon>
        <taxon>Bacteroidota</taxon>
        <taxon>Flavobacteriia</taxon>
        <taxon>Flavobacteriales</taxon>
        <taxon>Flavobacteriaceae</taxon>
        <taxon>Psychroflexus</taxon>
    </lineage>
</organism>
<keyword evidence="2" id="KW-0378">Hydrolase</keyword>
<dbReference type="Pfam" id="PF22612">
    <property type="entry name" value="GH113"/>
    <property type="match status" value="1"/>
</dbReference>
<dbReference type="InterPro" id="IPR017853">
    <property type="entry name" value="GH"/>
</dbReference>
<comment type="caution">
    <text evidence="2">The sequence shown here is derived from an EMBL/GenBank/DDBJ whole genome shotgun (WGS) entry which is preliminary data.</text>
</comment>
<evidence type="ECO:0000313" key="3">
    <source>
        <dbReference type="Proteomes" id="UP001199314"/>
    </source>
</evidence>
<accession>A0ABS7XGV0</accession>